<dbReference type="EMBL" id="PQFZ01000002">
    <property type="protein sequence ID" value="POR55383.1"/>
    <property type="molecule type" value="Genomic_DNA"/>
</dbReference>
<reference evidence="11 12" key="1">
    <citation type="submission" date="2018-01" db="EMBL/GenBank/DDBJ databases">
        <title>Genomic Encyclopedia of Type Strains, Phase III (KMG-III): the genomes of soil and plant-associated and newly described type strains.</title>
        <authorList>
            <person name="Whitman W."/>
        </authorList>
    </citation>
    <scope>NUCLEOTIDE SEQUENCE [LARGE SCALE GENOMIC DNA]</scope>
    <source>
        <strain evidence="11 12">1131</strain>
    </source>
</reference>
<keyword evidence="12" id="KW-1185">Reference proteome</keyword>
<dbReference type="GO" id="GO:0042953">
    <property type="term" value="P:lipoprotein transport"/>
    <property type="evidence" value="ECO:0007669"/>
    <property type="project" value="InterPro"/>
</dbReference>
<dbReference type="Pfam" id="PF12704">
    <property type="entry name" value="MacB_PCD"/>
    <property type="match status" value="1"/>
</dbReference>
<feature type="domain" description="MacB-like periplasmic core" evidence="10">
    <location>
        <begin position="55"/>
        <end position="268"/>
    </location>
</feature>
<evidence type="ECO:0000256" key="8">
    <source>
        <dbReference type="SAM" id="Phobius"/>
    </source>
</evidence>
<feature type="transmembrane region" description="Helical" evidence="8">
    <location>
        <begin position="47"/>
        <end position="73"/>
    </location>
</feature>
<feature type="transmembrane region" description="Helical" evidence="8">
    <location>
        <begin position="341"/>
        <end position="367"/>
    </location>
</feature>
<comment type="subcellular location">
    <subcellularLocation>
        <location evidence="1">Cell membrane</location>
        <topology evidence="1">Multi-pass membrane protein</topology>
    </subcellularLocation>
</comment>
<dbReference type="PANTHER" id="PTHR30489">
    <property type="entry name" value="LIPOPROTEIN-RELEASING SYSTEM TRANSMEMBRANE PROTEIN LOLE"/>
    <property type="match status" value="1"/>
</dbReference>
<feature type="transmembrane region" description="Helical" evidence="8">
    <location>
        <begin position="405"/>
        <end position="425"/>
    </location>
</feature>
<name>A0A2S4MKV7_9HYPH</name>
<evidence type="ECO:0000256" key="6">
    <source>
        <dbReference type="ARBA" id="ARBA00022989"/>
    </source>
</evidence>
<keyword evidence="7 8" id="KW-0472">Membrane</keyword>
<evidence type="ECO:0000313" key="12">
    <source>
        <dbReference type="Proteomes" id="UP000236919"/>
    </source>
</evidence>
<organism evidence="11 12">
    <name type="scientific">Bosea psychrotolerans</name>
    <dbReference type="NCBI Taxonomy" id="1871628"/>
    <lineage>
        <taxon>Bacteria</taxon>
        <taxon>Pseudomonadati</taxon>
        <taxon>Pseudomonadota</taxon>
        <taxon>Alphaproteobacteria</taxon>
        <taxon>Hyphomicrobiales</taxon>
        <taxon>Boseaceae</taxon>
        <taxon>Bosea</taxon>
    </lineage>
</organism>
<dbReference type="AlphaFoldDB" id="A0A2S4MKV7"/>
<accession>A0A2S4MKV7</accession>
<sequence length="439" mass="47253">MNMATQAIPAETADAGAQIQPTGTRPFAGFEWLLAGRYLRTRRREGFVSVIAGFSFLGILLGVATLIIVMSVMNGFRKELLEKIVGVNGHIFATPIDRPLDDYMAVAERLRKVPGIKLAIPLVEGQALASSQYANGGVLVRGISEADLKSIPFVGGNIKRGTLDGFDTAGGVAIGKRLADSLSLQPGDSITIVTPRGASTPFGTAPRIKAYPVQAVFEIGMTEFDSSFVFMPLTEAQAYFNRDGDVNVIEIFVDNPDKTQAVRDAIEADAPRPLVLSDWRQRNRTFFSALEVERNVMFIILALIVLVAALNIVSGLIMLVKDKTSDIAIMRTMGATRGTVLRVFLITGAAIGVFGTLAGLGLGIVFARNIKSITAALNWLTGANLWDPTVRFLSDIPSVIDWSEVTSVVVMALVLSLLATLYPAWKAARLDPVQALRMG</sequence>
<dbReference type="NCBIfam" id="TIGR02212">
    <property type="entry name" value="lolCE"/>
    <property type="match status" value="1"/>
</dbReference>
<keyword evidence="3" id="KW-0813">Transport</keyword>
<evidence type="ECO:0000256" key="7">
    <source>
        <dbReference type="ARBA" id="ARBA00023136"/>
    </source>
</evidence>
<keyword evidence="6 8" id="KW-1133">Transmembrane helix</keyword>
<evidence type="ECO:0000313" key="11">
    <source>
        <dbReference type="EMBL" id="POR55383.1"/>
    </source>
</evidence>
<dbReference type="GO" id="GO:0044874">
    <property type="term" value="P:lipoprotein localization to outer membrane"/>
    <property type="evidence" value="ECO:0007669"/>
    <property type="project" value="TreeGrafter"/>
</dbReference>
<dbReference type="InterPro" id="IPR011925">
    <property type="entry name" value="LolCE_TM"/>
</dbReference>
<dbReference type="InterPro" id="IPR051447">
    <property type="entry name" value="Lipoprotein-release_system"/>
</dbReference>
<evidence type="ECO:0000256" key="5">
    <source>
        <dbReference type="ARBA" id="ARBA00022692"/>
    </source>
</evidence>
<evidence type="ECO:0000256" key="2">
    <source>
        <dbReference type="ARBA" id="ARBA00005236"/>
    </source>
</evidence>
<feature type="transmembrane region" description="Helical" evidence="8">
    <location>
        <begin position="296"/>
        <end position="320"/>
    </location>
</feature>
<dbReference type="InterPro" id="IPR003838">
    <property type="entry name" value="ABC3_permease_C"/>
</dbReference>
<keyword evidence="5 8" id="KW-0812">Transmembrane</keyword>
<comment type="caution">
    <text evidence="11">The sequence shown here is derived from an EMBL/GenBank/DDBJ whole genome shotgun (WGS) entry which is preliminary data.</text>
</comment>
<protein>
    <submittedName>
        <fullName evidence="11">Lipoprotein-releasing system permease protein</fullName>
    </submittedName>
</protein>
<dbReference type="PANTHER" id="PTHR30489:SF0">
    <property type="entry name" value="LIPOPROTEIN-RELEASING SYSTEM TRANSMEMBRANE PROTEIN LOLE"/>
    <property type="match status" value="1"/>
</dbReference>
<evidence type="ECO:0000256" key="3">
    <source>
        <dbReference type="ARBA" id="ARBA00022448"/>
    </source>
</evidence>
<dbReference type="InterPro" id="IPR025857">
    <property type="entry name" value="MacB_PCD"/>
</dbReference>
<dbReference type="GO" id="GO:0098797">
    <property type="term" value="C:plasma membrane protein complex"/>
    <property type="evidence" value="ECO:0007669"/>
    <property type="project" value="TreeGrafter"/>
</dbReference>
<evidence type="ECO:0000259" key="10">
    <source>
        <dbReference type="Pfam" id="PF12704"/>
    </source>
</evidence>
<comment type="similarity">
    <text evidence="2">Belongs to the ABC-4 integral membrane protein family. LolC/E subfamily.</text>
</comment>
<dbReference type="Pfam" id="PF02687">
    <property type="entry name" value="FtsX"/>
    <property type="match status" value="1"/>
</dbReference>
<proteinExistence type="inferred from homology"/>
<evidence type="ECO:0000259" key="9">
    <source>
        <dbReference type="Pfam" id="PF02687"/>
    </source>
</evidence>
<dbReference type="Proteomes" id="UP000236919">
    <property type="component" value="Unassembled WGS sequence"/>
</dbReference>
<keyword evidence="4" id="KW-1003">Cell membrane</keyword>
<evidence type="ECO:0000256" key="4">
    <source>
        <dbReference type="ARBA" id="ARBA00022475"/>
    </source>
</evidence>
<keyword evidence="11" id="KW-0449">Lipoprotein</keyword>
<evidence type="ECO:0000256" key="1">
    <source>
        <dbReference type="ARBA" id="ARBA00004651"/>
    </source>
</evidence>
<feature type="domain" description="ABC3 transporter permease C-terminal" evidence="9">
    <location>
        <begin position="298"/>
        <end position="432"/>
    </location>
</feature>
<gene>
    <name evidence="11" type="ORF">CYD53_102269</name>
</gene>